<reference evidence="4" key="2">
    <citation type="journal article" date="2021" name="PeerJ">
        <title>Extensive microbial diversity within the chicken gut microbiome revealed by metagenomics and culture.</title>
        <authorList>
            <person name="Gilroy R."/>
            <person name="Ravi A."/>
            <person name="Getino M."/>
            <person name="Pursley I."/>
            <person name="Horton D.L."/>
            <person name="Alikhan N.F."/>
            <person name="Baker D."/>
            <person name="Gharbi K."/>
            <person name="Hall N."/>
            <person name="Watson M."/>
            <person name="Adriaenssens E.M."/>
            <person name="Foster-Nyarko E."/>
            <person name="Jarju S."/>
            <person name="Secka A."/>
            <person name="Antonio M."/>
            <person name="Oren A."/>
            <person name="Chaudhuri R.R."/>
            <person name="La Ragione R."/>
            <person name="Hildebrand F."/>
            <person name="Pallen M.J."/>
        </authorList>
    </citation>
    <scope>NUCLEOTIDE SEQUENCE</scope>
    <source>
        <strain evidence="4">ChiGjej1B1-22543</strain>
    </source>
</reference>
<dbReference type="PANTHER" id="PTHR31988">
    <property type="entry name" value="ESTERASE, PUTATIVE (DUF303)-RELATED"/>
    <property type="match status" value="1"/>
</dbReference>
<sequence length="307" mass="33318">MKRIAPLAMLLALVSGGCAPTVGSSSAVETTSSIDPLSNKAQVIVMLGQSNMEGHTHSQYLLNTMGQEKTQEYVDGYDDVLISYACTVAQNTSNGTFVPVKLGQGTSTTQFGPEIGMAETLSRADLKYPVFLVKFAQGATSLHSAWRSPSSGMTGSLYGLAVEYINQAMGTLEGMGYYPEIKAICWMQGEDDSTSAYYDDYLDLERAFVADLRKEFAYYGDPSGIGFVDAAISDSLAWTHRVEINQAKQALSLEDDKNVYIDTISAGLKYNAEPPGSPDIYHYDSSSMVKLGNLFAEAVLDNFLEIR</sequence>
<gene>
    <name evidence="4" type="ORF">IAC52_02645</name>
</gene>
<dbReference type="Pfam" id="PF03629">
    <property type="entry name" value="SASA"/>
    <property type="match status" value="1"/>
</dbReference>
<comment type="caution">
    <text evidence="4">The sequence shown here is derived from an EMBL/GenBank/DDBJ whole genome shotgun (WGS) entry which is preliminary data.</text>
</comment>
<feature type="chain" id="PRO_5039336950" description="Sialate O-acetylesterase domain-containing protein" evidence="2">
    <location>
        <begin position="20"/>
        <end position="307"/>
    </location>
</feature>
<accession>A0A9D1LNP6</accession>
<reference evidence="4" key="1">
    <citation type="submission" date="2020-10" db="EMBL/GenBank/DDBJ databases">
        <authorList>
            <person name="Gilroy R."/>
        </authorList>
    </citation>
    <scope>NUCLEOTIDE SEQUENCE</scope>
    <source>
        <strain evidence="4">ChiGjej1B1-22543</strain>
    </source>
</reference>
<organism evidence="4 5">
    <name type="scientific">Candidatus Alloenteromonas pullicola</name>
    <dbReference type="NCBI Taxonomy" id="2840784"/>
    <lineage>
        <taxon>Bacteria</taxon>
        <taxon>Bacillati</taxon>
        <taxon>Bacillota</taxon>
        <taxon>Bacillota incertae sedis</taxon>
        <taxon>Candidatus Alloenteromonas</taxon>
    </lineage>
</organism>
<evidence type="ECO:0000256" key="1">
    <source>
        <dbReference type="ARBA" id="ARBA00022801"/>
    </source>
</evidence>
<dbReference type="AlphaFoldDB" id="A0A9D1LNP6"/>
<dbReference type="InterPro" id="IPR052940">
    <property type="entry name" value="Carb_Esterase_6"/>
</dbReference>
<dbReference type="SUPFAM" id="SSF52266">
    <property type="entry name" value="SGNH hydrolase"/>
    <property type="match status" value="1"/>
</dbReference>
<dbReference type="Proteomes" id="UP000824070">
    <property type="component" value="Unassembled WGS sequence"/>
</dbReference>
<evidence type="ECO:0000313" key="4">
    <source>
        <dbReference type="EMBL" id="HIU45178.1"/>
    </source>
</evidence>
<dbReference type="InterPro" id="IPR005181">
    <property type="entry name" value="SASA"/>
</dbReference>
<dbReference type="GO" id="GO:0016787">
    <property type="term" value="F:hydrolase activity"/>
    <property type="evidence" value="ECO:0007669"/>
    <property type="project" value="UniProtKB-KW"/>
</dbReference>
<keyword evidence="1" id="KW-0378">Hydrolase</keyword>
<evidence type="ECO:0000256" key="2">
    <source>
        <dbReference type="SAM" id="SignalP"/>
    </source>
</evidence>
<protein>
    <recommendedName>
        <fullName evidence="3">Sialate O-acetylesterase domain-containing protein</fullName>
    </recommendedName>
</protein>
<dbReference type="Gene3D" id="3.40.50.1110">
    <property type="entry name" value="SGNH hydrolase"/>
    <property type="match status" value="1"/>
</dbReference>
<evidence type="ECO:0000259" key="3">
    <source>
        <dbReference type="Pfam" id="PF03629"/>
    </source>
</evidence>
<dbReference type="PROSITE" id="PS51257">
    <property type="entry name" value="PROKAR_LIPOPROTEIN"/>
    <property type="match status" value="1"/>
</dbReference>
<dbReference type="PANTHER" id="PTHR31988:SF19">
    <property type="entry name" value="9-O-ACETYL-N-ACETYLNEURAMINIC ACID DEACETYLASE-RELATED"/>
    <property type="match status" value="1"/>
</dbReference>
<feature type="domain" description="Sialate O-acetylesterase" evidence="3">
    <location>
        <begin position="41"/>
        <end position="300"/>
    </location>
</feature>
<feature type="signal peptide" evidence="2">
    <location>
        <begin position="1"/>
        <end position="19"/>
    </location>
</feature>
<evidence type="ECO:0000313" key="5">
    <source>
        <dbReference type="Proteomes" id="UP000824070"/>
    </source>
</evidence>
<keyword evidence="2" id="KW-0732">Signal</keyword>
<dbReference type="InterPro" id="IPR036514">
    <property type="entry name" value="SGNH_hydro_sf"/>
</dbReference>
<dbReference type="EMBL" id="DVMV01000018">
    <property type="protein sequence ID" value="HIU45178.1"/>
    <property type="molecule type" value="Genomic_DNA"/>
</dbReference>
<name>A0A9D1LNP6_9FIRM</name>
<proteinExistence type="predicted"/>